<feature type="signal peptide" evidence="4">
    <location>
        <begin position="1"/>
        <end position="34"/>
    </location>
</feature>
<dbReference type="Gene3D" id="3.40.50.2300">
    <property type="match status" value="2"/>
</dbReference>
<dbReference type="CDD" id="cd01536">
    <property type="entry name" value="PBP1_ABC_sugar_binding-like"/>
    <property type="match status" value="1"/>
</dbReference>
<comment type="subcellular location">
    <subcellularLocation>
        <location evidence="1">Cell envelope</location>
    </subcellularLocation>
</comment>
<dbReference type="GO" id="GO:0030246">
    <property type="term" value="F:carbohydrate binding"/>
    <property type="evidence" value="ECO:0007669"/>
    <property type="project" value="UniProtKB-ARBA"/>
</dbReference>
<evidence type="ECO:0000256" key="3">
    <source>
        <dbReference type="ARBA" id="ARBA00022729"/>
    </source>
</evidence>
<dbReference type="AlphaFoldDB" id="A0A561SKE7"/>
<dbReference type="SUPFAM" id="SSF53822">
    <property type="entry name" value="Periplasmic binding protein-like I"/>
    <property type="match status" value="1"/>
</dbReference>
<evidence type="ECO:0000259" key="5">
    <source>
        <dbReference type="Pfam" id="PF13407"/>
    </source>
</evidence>
<protein>
    <submittedName>
        <fullName evidence="6">Monosaccharide ABC transporter substrate-binding protein (CUT2 family)</fullName>
    </submittedName>
</protein>
<dbReference type="InterPro" id="IPR028082">
    <property type="entry name" value="Peripla_BP_I"/>
</dbReference>
<dbReference type="GO" id="GO:0030313">
    <property type="term" value="C:cell envelope"/>
    <property type="evidence" value="ECO:0007669"/>
    <property type="project" value="UniProtKB-SubCell"/>
</dbReference>
<dbReference type="PANTHER" id="PTHR46847">
    <property type="entry name" value="D-ALLOSE-BINDING PERIPLASMIC PROTEIN-RELATED"/>
    <property type="match status" value="1"/>
</dbReference>
<keyword evidence="3 4" id="KW-0732">Signal</keyword>
<comment type="caution">
    <text evidence="6">The sequence shown here is derived from an EMBL/GenBank/DDBJ whole genome shotgun (WGS) entry which is preliminary data.</text>
</comment>
<dbReference type="Pfam" id="PF13407">
    <property type="entry name" value="Peripla_BP_4"/>
    <property type="match status" value="1"/>
</dbReference>
<dbReference type="EMBL" id="VIWU01000001">
    <property type="protein sequence ID" value="TWF75282.1"/>
    <property type="molecule type" value="Genomic_DNA"/>
</dbReference>
<accession>A0A561SKE7</accession>
<reference evidence="6 7" key="1">
    <citation type="submission" date="2019-06" db="EMBL/GenBank/DDBJ databases">
        <title>Sequencing the genomes of 1000 actinobacteria strains.</title>
        <authorList>
            <person name="Klenk H.-P."/>
        </authorList>
    </citation>
    <scope>NUCLEOTIDE SEQUENCE [LARGE SCALE GENOMIC DNA]</scope>
    <source>
        <strain evidence="6 7">DSM 45671</strain>
    </source>
</reference>
<dbReference type="Proteomes" id="UP000321261">
    <property type="component" value="Unassembled WGS sequence"/>
</dbReference>
<feature type="chain" id="PRO_5021895448" evidence="4">
    <location>
        <begin position="35"/>
        <end position="369"/>
    </location>
</feature>
<dbReference type="RefSeq" id="WP_147254510.1">
    <property type="nucleotide sequence ID" value="NZ_VIWU01000001.1"/>
</dbReference>
<evidence type="ECO:0000256" key="2">
    <source>
        <dbReference type="ARBA" id="ARBA00007639"/>
    </source>
</evidence>
<dbReference type="PROSITE" id="PS51257">
    <property type="entry name" value="PROKAR_LIPOPROTEIN"/>
    <property type="match status" value="1"/>
</dbReference>
<keyword evidence="7" id="KW-1185">Reference proteome</keyword>
<name>A0A561SKE7_9PSEU</name>
<feature type="domain" description="Periplasmic binding protein" evidence="5">
    <location>
        <begin position="58"/>
        <end position="316"/>
    </location>
</feature>
<dbReference type="OrthoDB" id="9813037at2"/>
<evidence type="ECO:0000256" key="4">
    <source>
        <dbReference type="SAM" id="SignalP"/>
    </source>
</evidence>
<evidence type="ECO:0000256" key="1">
    <source>
        <dbReference type="ARBA" id="ARBA00004196"/>
    </source>
</evidence>
<evidence type="ECO:0000313" key="7">
    <source>
        <dbReference type="Proteomes" id="UP000321261"/>
    </source>
</evidence>
<proteinExistence type="inferred from homology"/>
<comment type="similarity">
    <text evidence="2">Belongs to the bacterial solute-binding protein 2 family.</text>
</comment>
<gene>
    <name evidence="6" type="ORF">FHX44_111166</name>
</gene>
<dbReference type="InterPro" id="IPR025997">
    <property type="entry name" value="SBP_2_dom"/>
</dbReference>
<sequence length="369" mass="38200">MSVPKRSVLRGSRTRITAAGAALLALFAAGCSSASEDAANRSAPAAPENVVLVQSIRSLSNPYHANWAKGGEMFARSVGMPVQTLANEGDSQQQLNQIKSVLSGGSTVVLNVDPNTSSDTQAIVRAVQEAGGHVVTHWNKPDELAPADVGNGWVAHVTFDGRVGGYETAKALISAMGGSGGIIALQGILDNVPAKQRFAGLEKALQENPGVQLLDQQTAEWNRNKAFQVTQTLLAKHSGQVKGIWAANDDMALGALEALRAAGLAGQVPIVGNDAVPEALEAIQAGDSGYVATVSSDAYWQGAAGLALAYKAATGQYDVAAASPGDRAFYGEQFVITKDNVADFLTPPTEADLADDIADPLARNTGALE</sequence>
<dbReference type="PANTHER" id="PTHR46847:SF1">
    <property type="entry name" value="D-ALLOSE-BINDING PERIPLASMIC PROTEIN-RELATED"/>
    <property type="match status" value="1"/>
</dbReference>
<organism evidence="6 7">
    <name type="scientific">Pseudonocardia hierapolitana</name>
    <dbReference type="NCBI Taxonomy" id="1128676"/>
    <lineage>
        <taxon>Bacteria</taxon>
        <taxon>Bacillati</taxon>
        <taxon>Actinomycetota</taxon>
        <taxon>Actinomycetes</taxon>
        <taxon>Pseudonocardiales</taxon>
        <taxon>Pseudonocardiaceae</taxon>
        <taxon>Pseudonocardia</taxon>
    </lineage>
</organism>
<evidence type="ECO:0000313" key="6">
    <source>
        <dbReference type="EMBL" id="TWF75282.1"/>
    </source>
</evidence>